<dbReference type="Gene3D" id="1.10.10.10">
    <property type="entry name" value="Winged helix-like DNA-binding domain superfamily/Winged helix DNA-binding domain"/>
    <property type="match status" value="1"/>
</dbReference>
<dbReference type="InterPro" id="IPR011711">
    <property type="entry name" value="GntR_C"/>
</dbReference>
<dbReference type="Proteomes" id="UP000636793">
    <property type="component" value="Unassembled WGS sequence"/>
</dbReference>
<dbReference type="AlphaFoldDB" id="A0A916WPI6"/>
<dbReference type="SMART" id="SM00345">
    <property type="entry name" value="HTH_GNTR"/>
    <property type="match status" value="1"/>
</dbReference>
<dbReference type="GO" id="GO:0003700">
    <property type="term" value="F:DNA-binding transcription factor activity"/>
    <property type="evidence" value="ECO:0007669"/>
    <property type="project" value="InterPro"/>
</dbReference>
<dbReference type="Pfam" id="PF07729">
    <property type="entry name" value="FCD"/>
    <property type="match status" value="1"/>
</dbReference>
<accession>A0A916WPI6</accession>
<name>A0A916WPI6_9MICO</name>
<dbReference type="Gene3D" id="1.20.120.530">
    <property type="entry name" value="GntR ligand-binding domain-like"/>
    <property type="match status" value="1"/>
</dbReference>
<dbReference type="InterPro" id="IPR008920">
    <property type="entry name" value="TF_FadR/GntR_C"/>
</dbReference>
<dbReference type="CDD" id="cd07377">
    <property type="entry name" value="WHTH_GntR"/>
    <property type="match status" value="1"/>
</dbReference>
<feature type="domain" description="HTH gntR-type" evidence="4">
    <location>
        <begin position="32"/>
        <end position="102"/>
    </location>
</feature>
<proteinExistence type="predicted"/>
<reference evidence="5" key="1">
    <citation type="journal article" date="2014" name="Int. J. Syst. Evol. Microbiol.">
        <title>Complete genome sequence of Corynebacterium casei LMG S-19264T (=DSM 44701T), isolated from a smear-ripened cheese.</title>
        <authorList>
            <consortium name="US DOE Joint Genome Institute (JGI-PGF)"/>
            <person name="Walter F."/>
            <person name="Albersmeier A."/>
            <person name="Kalinowski J."/>
            <person name="Ruckert C."/>
        </authorList>
    </citation>
    <scope>NUCLEOTIDE SEQUENCE</scope>
    <source>
        <strain evidence="5">CGMCC 1.15085</strain>
    </source>
</reference>
<keyword evidence="3" id="KW-0804">Transcription</keyword>
<dbReference type="SMART" id="SM00895">
    <property type="entry name" value="FCD"/>
    <property type="match status" value="1"/>
</dbReference>
<dbReference type="InterPro" id="IPR000524">
    <property type="entry name" value="Tscrpt_reg_HTH_GntR"/>
</dbReference>
<dbReference type="PANTHER" id="PTHR43537:SF24">
    <property type="entry name" value="GLUCONATE OPERON TRANSCRIPTIONAL REPRESSOR"/>
    <property type="match status" value="1"/>
</dbReference>
<sequence>MTAGDPEERQGRVEPGLEPGLDRAILRPVRAHHAFEACVEQLAIAIRLGIYPPGSMLPPERDLAAMLSVSRATLREAITALRSAGVVQTRRGRGGGTIVLDSVPVDEKHSGVKELAGRQDDLRDALDFRAIVEPGAAGLAAARCERDEVSDSERRALETALAAVEDAPDEAIHRRADSILHLTIARLSGSARLITAVTDAQDDLHTLLQAIPVLPRNIRHSSSQHRSIVAAILAGNESRANRVMYQHCSDTAALLRGLLG</sequence>
<gene>
    <name evidence="5" type="ORF">GCM10011492_10060</name>
</gene>
<comment type="caution">
    <text evidence="5">The sequence shown here is derived from an EMBL/GenBank/DDBJ whole genome shotgun (WGS) entry which is preliminary data.</text>
</comment>
<dbReference type="GO" id="GO:0003677">
    <property type="term" value="F:DNA binding"/>
    <property type="evidence" value="ECO:0007669"/>
    <property type="project" value="UniProtKB-KW"/>
</dbReference>
<dbReference type="PROSITE" id="PS50949">
    <property type="entry name" value="HTH_GNTR"/>
    <property type="match status" value="1"/>
</dbReference>
<organism evidence="5 6">
    <name type="scientific">Flexivirga endophytica</name>
    <dbReference type="NCBI Taxonomy" id="1849103"/>
    <lineage>
        <taxon>Bacteria</taxon>
        <taxon>Bacillati</taxon>
        <taxon>Actinomycetota</taxon>
        <taxon>Actinomycetes</taxon>
        <taxon>Micrococcales</taxon>
        <taxon>Dermacoccaceae</taxon>
        <taxon>Flexivirga</taxon>
    </lineage>
</organism>
<dbReference type="PRINTS" id="PR00035">
    <property type="entry name" value="HTHGNTR"/>
</dbReference>
<dbReference type="PANTHER" id="PTHR43537">
    <property type="entry name" value="TRANSCRIPTIONAL REGULATOR, GNTR FAMILY"/>
    <property type="match status" value="1"/>
</dbReference>
<keyword evidence="2" id="KW-0238">DNA-binding</keyword>
<keyword evidence="6" id="KW-1185">Reference proteome</keyword>
<evidence type="ECO:0000313" key="5">
    <source>
        <dbReference type="EMBL" id="GGB22269.1"/>
    </source>
</evidence>
<evidence type="ECO:0000256" key="1">
    <source>
        <dbReference type="ARBA" id="ARBA00023015"/>
    </source>
</evidence>
<dbReference type="InterPro" id="IPR036388">
    <property type="entry name" value="WH-like_DNA-bd_sf"/>
</dbReference>
<dbReference type="SUPFAM" id="SSF48008">
    <property type="entry name" value="GntR ligand-binding domain-like"/>
    <property type="match status" value="1"/>
</dbReference>
<dbReference type="RefSeq" id="WP_229749488.1">
    <property type="nucleotide sequence ID" value="NZ_BMHI01000002.1"/>
</dbReference>
<evidence type="ECO:0000256" key="3">
    <source>
        <dbReference type="ARBA" id="ARBA00023163"/>
    </source>
</evidence>
<dbReference type="InterPro" id="IPR036390">
    <property type="entry name" value="WH_DNA-bd_sf"/>
</dbReference>
<evidence type="ECO:0000256" key="2">
    <source>
        <dbReference type="ARBA" id="ARBA00023125"/>
    </source>
</evidence>
<evidence type="ECO:0000313" key="6">
    <source>
        <dbReference type="Proteomes" id="UP000636793"/>
    </source>
</evidence>
<keyword evidence="1" id="KW-0805">Transcription regulation</keyword>
<dbReference type="Pfam" id="PF00392">
    <property type="entry name" value="GntR"/>
    <property type="match status" value="1"/>
</dbReference>
<protein>
    <submittedName>
        <fullName evidence="5">GntR family transcriptional regulator</fullName>
    </submittedName>
</protein>
<reference evidence="5" key="2">
    <citation type="submission" date="2020-09" db="EMBL/GenBank/DDBJ databases">
        <authorList>
            <person name="Sun Q."/>
            <person name="Zhou Y."/>
        </authorList>
    </citation>
    <scope>NUCLEOTIDE SEQUENCE</scope>
    <source>
        <strain evidence="5">CGMCC 1.15085</strain>
    </source>
</reference>
<evidence type="ECO:0000259" key="4">
    <source>
        <dbReference type="PROSITE" id="PS50949"/>
    </source>
</evidence>
<dbReference type="SUPFAM" id="SSF46785">
    <property type="entry name" value="Winged helix' DNA-binding domain"/>
    <property type="match status" value="1"/>
</dbReference>
<dbReference type="EMBL" id="BMHI01000002">
    <property type="protein sequence ID" value="GGB22269.1"/>
    <property type="molecule type" value="Genomic_DNA"/>
</dbReference>